<comment type="caution">
    <text evidence="1">The sequence shown here is derived from an EMBL/GenBank/DDBJ whole genome shotgun (WGS) entry which is preliminary data.</text>
</comment>
<dbReference type="EMBL" id="JAMZIH010002708">
    <property type="protein sequence ID" value="KAJ1677271.1"/>
    <property type="molecule type" value="Genomic_DNA"/>
</dbReference>
<keyword evidence="2" id="KW-1185">Reference proteome</keyword>
<sequence length="308" mass="35105">MPRRVQPKRGQPEGGQPEGAQPKRAQSDGAALARKRTRSSTISSTGSNRVPARITGDIVDVGPNDWSKFVQKNKLLVDKTDLLLEVMKYDSSDIIFRPRRFGKTMFLNMAHDFLNVAETEEELAERKRIFEEMSVHSADPTFVDEHCGKYPVIYLNLKDVRPTTLDQFRSKIARAISMVTDKWEHVISNTLRTSLNRIRGRLNRKIDNMHNSIDDSVMIPAELVDYLSEYYNAECIVLVDEFDAPVINAPEGIREEVRGYMRDLLSPVAKDNKKVRKFIMAGIDPVNFNTLESGLNNCEPYPLHKHSD</sequence>
<name>A0ACC1HLS7_9FUNG</name>
<evidence type="ECO:0000313" key="2">
    <source>
        <dbReference type="Proteomes" id="UP001145114"/>
    </source>
</evidence>
<accession>A0ACC1HLS7</accession>
<evidence type="ECO:0000313" key="1">
    <source>
        <dbReference type="EMBL" id="KAJ1677271.1"/>
    </source>
</evidence>
<gene>
    <name evidence="1" type="ORF">EV182_006513</name>
</gene>
<reference evidence="1" key="1">
    <citation type="submission" date="2022-06" db="EMBL/GenBank/DDBJ databases">
        <title>Phylogenomic reconstructions and comparative analyses of Kickxellomycotina fungi.</title>
        <authorList>
            <person name="Reynolds N.K."/>
            <person name="Stajich J.E."/>
            <person name="Barry K."/>
            <person name="Grigoriev I.V."/>
            <person name="Crous P."/>
            <person name="Smith M.E."/>
        </authorList>
    </citation>
    <scope>NUCLEOTIDE SEQUENCE</scope>
    <source>
        <strain evidence="1">RSA 2271</strain>
    </source>
</reference>
<proteinExistence type="predicted"/>
<dbReference type="Proteomes" id="UP001145114">
    <property type="component" value="Unassembled WGS sequence"/>
</dbReference>
<organism evidence="1 2">
    <name type="scientific">Spiromyces aspiralis</name>
    <dbReference type="NCBI Taxonomy" id="68401"/>
    <lineage>
        <taxon>Eukaryota</taxon>
        <taxon>Fungi</taxon>
        <taxon>Fungi incertae sedis</taxon>
        <taxon>Zoopagomycota</taxon>
        <taxon>Kickxellomycotina</taxon>
        <taxon>Kickxellomycetes</taxon>
        <taxon>Kickxellales</taxon>
        <taxon>Kickxellaceae</taxon>
        <taxon>Spiromyces</taxon>
    </lineage>
</organism>
<protein>
    <submittedName>
        <fullName evidence="1">Uncharacterized protein</fullName>
    </submittedName>
</protein>
<feature type="non-terminal residue" evidence="1">
    <location>
        <position position="308"/>
    </location>
</feature>